<feature type="compositionally biased region" description="Basic and acidic residues" evidence="1">
    <location>
        <begin position="190"/>
        <end position="210"/>
    </location>
</feature>
<feature type="region of interest" description="Disordered" evidence="1">
    <location>
        <begin position="1"/>
        <end position="53"/>
    </location>
</feature>
<feature type="region of interest" description="Disordered" evidence="1">
    <location>
        <begin position="81"/>
        <end position="104"/>
    </location>
</feature>
<feature type="compositionally biased region" description="Basic and acidic residues" evidence="1">
    <location>
        <begin position="81"/>
        <end position="100"/>
    </location>
</feature>
<reference evidence="2 3" key="1">
    <citation type="submission" date="2019-09" db="EMBL/GenBank/DDBJ databases">
        <authorList>
            <person name="Ou C."/>
        </authorList>
    </citation>
    <scope>NUCLEOTIDE SEQUENCE [LARGE SCALE GENOMIC DNA]</scope>
    <source>
        <strain evidence="2">S2</strain>
        <tissue evidence="2">Leaf</tissue>
    </source>
</reference>
<evidence type="ECO:0000313" key="2">
    <source>
        <dbReference type="EMBL" id="KAB2597345.1"/>
    </source>
</evidence>
<comment type="caution">
    <text evidence="2">The sequence shown here is derived from an EMBL/GenBank/DDBJ whole genome shotgun (WGS) entry which is preliminary data.</text>
</comment>
<accession>A0A5N5F2Y5</accession>
<gene>
    <name evidence="2" type="ORF">D8674_000265</name>
</gene>
<reference evidence="2 3" key="3">
    <citation type="submission" date="2019-11" db="EMBL/GenBank/DDBJ databases">
        <title>A de novo genome assembly of a pear dwarfing rootstock.</title>
        <authorList>
            <person name="Wang F."/>
            <person name="Wang J."/>
            <person name="Li S."/>
            <person name="Zhang Y."/>
            <person name="Fang M."/>
            <person name="Ma L."/>
            <person name="Zhao Y."/>
            <person name="Jiang S."/>
        </authorList>
    </citation>
    <scope>NUCLEOTIDE SEQUENCE [LARGE SCALE GENOMIC DNA]</scope>
    <source>
        <strain evidence="2">S2</strain>
        <tissue evidence="2">Leaf</tissue>
    </source>
</reference>
<sequence length="247" mass="28505">MNLEAEHHRKKKKTRLNLWGQQKKQPTRPPLPKPRGFGDDDDDNDPSNLGYKIAKREWQGMVYREKQQNESEKQEIIYERKLQKEQNQEDHLYADKERFSKPNGQRKIDCVNFRRNLQRNVAFGAEDVKSRKPETQEELSRPDKHDDRDGPNAVALKPLGSSSVREPNKLEDREIAAASVLLESLGVIEGHQEETLTRSKLSDELSDEKNASIASAQEKSTNHHKRSADDLAAARECYLARKRPKES</sequence>
<feature type="compositionally biased region" description="Basic and acidic residues" evidence="1">
    <location>
        <begin position="126"/>
        <end position="150"/>
    </location>
</feature>
<dbReference type="Proteomes" id="UP000327157">
    <property type="component" value="Chromosome 1"/>
</dbReference>
<dbReference type="AlphaFoldDB" id="A0A5N5F2Y5"/>
<evidence type="ECO:0000256" key="1">
    <source>
        <dbReference type="SAM" id="MobiDB-lite"/>
    </source>
</evidence>
<organism evidence="2 3">
    <name type="scientific">Pyrus ussuriensis x Pyrus communis</name>
    <dbReference type="NCBI Taxonomy" id="2448454"/>
    <lineage>
        <taxon>Eukaryota</taxon>
        <taxon>Viridiplantae</taxon>
        <taxon>Streptophyta</taxon>
        <taxon>Embryophyta</taxon>
        <taxon>Tracheophyta</taxon>
        <taxon>Spermatophyta</taxon>
        <taxon>Magnoliopsida</taxon>
        <taxon>eudicotyledons</taxon>
        <taxon>Gunneridae</taxon>
        <taxon>Pentapetalae</taxon>
        <taxon>rosids</taxon>
        <taxon>fabids</taxon>
        <taxon>Rosales</taxon>
        <taxon>Rosaceae</taxon>
        <taxon>Amygdaloideae</taxon>
        <taxon>Maleae</taxon>
        <taxon>Pyrus</taxon>
    </lineage>
</organism>
<reference evidence="3" key="2">
    <citation type="submission" date="2019-10" db="EMBL/GenBank/DDBJ databases">
        <title>A de novo genome assembly of a pear dwarfing rootstock.</title>
        <authorList>
            <person name="Wang F."/>
            <person name="Wang J."/>
            <person name="Li S."/>
            <person name="Zhang Y."/>
            <person name="Fang M."/>
            <person name="Ma L."/>
            <person name="Zhao Y."/>
            <person name="Jiang S."/>
        </authorList>
    </citation>
    <scope>NUCLEOTIDE SEQUENCE [LARGE SCALE GENOMIC DNA]</scope>
</reference>
<dbReference type="EMBL" id="SMOL01000768">
    <property type="protein sequence ID" value="KAB2597345.1"/>
    <property type="molecule type" value="Genomic_DNA"/>
</dbReference>
<dbReference type="PANTHER" id="PTHR30060:SF0">
    <property type="entry name" value="COILED-COIL PROTEIN (DUF2040)-RELATED"/>
    <property type="match status" value="1"/>
</dbReference>
<keyword evidence="3" id="KW-1185">Reference proteome</keyword>
<dbReference type="OrthoDB" id="446635at2759"/>
<feature type="region of interest" description="Disordered" evidence="1">
    <location>
        <begin position="122"/>
        <end position="170"/>
    </location>
</feature>
<proteinExistence type="predicted"/>
<dbReference type="PANTHER" id="PTHR30060">
    <property type="entry name" value="INNER MEMBRANE PROTEIN"/>
    <property type="match status" value="1"/>
</dbReference>
<protein>
    <submittedName>
        <fullName evidence="2">Nuclear speckle splicing regulatory protein 1-like</fullName>
    </submittedName>
</protein>
<evidence type="ECO:0000313" key="3">
    <source>
        <dbReference type="Proteomes" id="UP000327157"/>
    </source>
</evidence>
<feature type="region of interest" description="Disordered" evidence="1">
    <location>
        <begin position="187"/>
        <end position="230"/>
    </location>
</feature>
<name>A0A5N5F2Y5_9ROSA</name>